<evidence type="ECO:0000313" key="1">
    <source>
        <dbReference type="EMBL" id="SPC26185.1"/>
    </source>
</evidence>
<dbReference type="AlphaFoldDB" id="A0A7Z7JIA3"/>
<dbReference type="Proteomes" id="UP000257139">
    <property type="component" value="Unassembled WGS sequence"/>
</dbReference>
<organism evidence="1 2">
    <name type="scientific">Cupriavidus taiwanensis</name>
    <dbReference type="NCBI Taxonomy" id="164546"/>
    <lineage>
        <taxon>Bacteria</taxon>
        <taxon>Pseudomonadati</taxon>
        <taxon>Pseudomonadota</taxon>
        <taxon>Betaproteobacteria</taxon>
        <taxon>Burkholderiales</taxon>
        <taxon>Burkholderiaceae</taxon>
        <taxon>Cupriavidus</taxon>
    </lineage>
</organism>
<evidence type="ECO:0000313" key="2">
    <source>
        <dbReference type="Proteomes" id="UP000257139"/>
    </source>
</evidence>
<gene>
    <name evidence="1" type="ORF">CBM2594_U70018</name>
</gene>
<reference evidence="1 2" key="1">
    <citation type="submission" date="2018-01" db="EMBL/GenBank/DDBJ databases">
        <authorList>
            <person name="Clerissi C."/>
        </authorList>
    </citation>
    <scope>NUCLEOTIDE SEQUENCE [LARGE SCALE GENOMIC DNA]</scope>
    <source>
        <strain evidence="1">Cupriavidus taiwanensis STM 6021</strain>
    </source>
</reference>
<comment type="caution">
    <text evidence="1">The sequence shown here is derived from an EMBL/GenBank/DDBJ whole genome shotgun (WGS) entry which is preliminary data.</text>
</comment>
<sequence>MALHGECSFVHKVRLDIELFSRRTQPAIISTYIHPAKHDVYILYAFCIYYGRVWLGIYPDALRECTRSRCDEGRLQHRNALPKYGRKETFESKLLELISAADSRAVRQVHSIDIICIYIECVVARSN</sequence>
<accession>A0A7Z7JIA3</accession>
<name>A0A7Z7JIA3_9BURK</name>
<dbReference type="EMBL" id="OGUU01000054">
    <property type="protein sequence ID" value="SPC26185.1"/>
    <property type="molecule type" value="Genomic_DNA"/>
</dbReference>
<proteinExistence type="predicted"/>
<protein>
    <submittedName>
        <fullName evidence="1">Uncharacterized protein</fullName>
    </submittedName>
</protein>